<protein>
    <submittedName>
        <fullName evidence="1">Uncharacterized protein</fullName>
    </submittedName>
</protein>
<name>A0A6C0KZL7_9ZZZZ</name>
<dbReference type="AlphaFoldDB" id="A0A6C0KZL7"/>
<dbReference type="EMBL" id="MN741017">
    <property type="protein sequence ID" value="QHU22723.1"/>
    <property type="molecule type" value="Genomic_DNA"/>
</dbReference>
<organism evidence="1">
    <name type="scientific">viral metagenome</name>
    <dbReference type="NCBI Taxonomy" id="1070528"/>
    <lineage>
        <taxon>unclassified sequences</taxon>
        <taxon>metagenomes</taxon>
        <taxon>organismal metagenomes</taxon>
    </lineage>
</organism>
<sequence length="247" mass="27421">MAYLNPNTIVLNSFSSPTFVSSDFLVENVGFINNLQISIDRSSNSVTKSINSNGIAFDNGQASILLSNDNNIPSFVNLNENYDNELLHTNFQSTNSPETLIKGAIFCIAIKNIFSLSSNNIGNIDFTQDNIRLNQIFFQNDPTNNIINDIKIKSEQEFSKTVVSNTTSNDEYAYWDTIIGSSNSYVPFQTNDKMYVFYGLFINIASGNVPDVGNNDALSSSGNASTSESYYSSNNPLYFVMSWKLII</sequence>
<proteinExistence type="predicted"/>
<reference evidence="1" key="1">
    <citation type="journal article" date="2020" name="Nature">
        <title>Giant virus diversity and host interactions through global metagenomics.</title>
        <authorList>
            <person name="Schulz F."/>
            <person name="Roux S."/>
            <person name="Paez-Espino D."/>
            <person name="Jungbluth S."/>
            <person name="Walsh D.A."/>
            <person name="Denef V.J."/>
            <person name="McMahon K.D."/>
            <person name="Konstantinidis K.T."/>
            <person name="Eloe-Fadrosh E.A."/>
            <person name="Kyrpides N.C."/>
            <person name="Woyke T."/>
        </authorList>
    </citation>
    <scope>NUCLEOTIDE SEQUENCE</scope>
    <source>
        <strain evidence="1">GVMAG-S-ERX555907-63</strain>
    </source>
</reference>
<evidence type="ECO:0000313" key="1">
    <source>
        <dbReference type="EMBL" id="QHU22723.1"/>
    </source>
</evidence>
<accession>A0A6C0KZL7</accession>